<reference evidence="5 6" key="1">
    <citation type="submission" date="2018-08" db="EMBL/GenBank/DDBJ databases">
        <title>Form III RuBisCO-mediated autotrophy in Thermodesulfobium bacteria.</title>
        <authorList>
            <person name="Toshchakov S.V."/>
            <person name="Kublanov I.V."/>
            <person name="Frolov E."/>
            <person name="Bonch-Osmolovskaya E.A."/>
            <person name="Tourova T.P."/>
            <person name="Chernych N.A."/>
            <person name="Lebedinsky A.V."/>
        </authorList>
    </citation>
    <scope>NUCLEOTIDE SEQUENCE [LARGE SCALE GENOMIC DNA]</scope>
    <source>
        <strain evidence="5 6">SR</strain>
    </source>
</reference>
<dbReference type="SUPFAM" id="SSF56300">
    <property type="entry name" value="Metallo-dependent phosphatases"/>
    <property type="match status" value="1"/>
</dbReference>
<dbReference type="GO" id="GO:0046872">
    <property type="term" value="F:metal ion binding"/>
    <property type="evidence" value="ECO:0007669"/>
    <property type="project" value="UniProtKB-KW"/>
</dbReference>
<protein>
    <recommendedName>
        <fullName evidence="4">Calcineurin-like phosphoesterase domain-containing protein</fullName>
    </recommendedName>
</protein>
<dbReference type="InterPro" id="IPR029052">
    <property type="entry name" value="Metallo-depent_PP-like"/>
</dbReference>
<evidence type="ECO:0000256" key="3">
    <source>
        <dbReference type="SAM" id="MobiDB-lite"/>
    </source>
</evidence>
<dbReference type="OrthoDB" id="9780884at2"/>
<dbReference type="Proteomes" id="UP000256329">
    <property type="component" value="Unassembled WGS sequence"/>
</dbReference>
<dbReference type="InterPro" id="IPR004843">
    <property type="entry name" value="Calcineurin-like_PHP"/>
</dbReference>
<name>A0A3D8P1W1_9THEO</name>
<evidence type="ECO:0000256" key="2">
    <source>
        <dbReference type="ARBA" id="ARBA00022801"/>
    </source>
</evidence>
<keyword evidence="6" id="KW-1185">Reference proteome</keyword>
<dbReference type="AlphaFoldDB" id="A0A3D8P1W1"/>
<proteinExistence type="predicted"/>
<evidence type="ECO:0000313" key="6">
    <source>
        <dbReference type="Proteomes" id="UP000256329"/>
    </source>
</evidence>
<accession>A0A3D8P1W1</accession>
<dbReference type="InterPro" id="IPR051158">
    <property type="entry name" value="Metallophosphoesterase_sf"/>
</dbReference>
<keyword evidence="2" id="KW-0378">Hydrolase</keyword>
<comment type="caution">
    <text evidence="5">The sequence shown here is derived from an EMBL/GenBank/DDBJ whole genome shotgun (WGS) entry which is preliminary data.</text>
</comment>
<dbReference type="Pfam" id="PF00149">
    <property type="entry name" value="Metallophos"/>
    <property type="match status" value="1"/>
</dbReference>
<dbReference type="GO" id="GO:0016020">
    <property type="term" value="C:membrane"/>
    <property type="evidence" value="ECO:0007669"/>
    <property type="project" value="GOC"/>
</dbReference>
<dbReference type="GO" id="GO:0008758">
    <property type="term" value="F:UDP-2,3-diacylglucosamine hydrolase activity"/>
    <property type="evidence" value="ECO:0007669"/>
    <property type="project" value="TreeGrafter"/>
</dbReference>
<organism evidence="5 6">
    <name type="scientific">Ammonifex thiophilus</name>
    <dbReference type="NCBI Taxonomy" id="444093"/>
    <lineage>
        <taxon>Bacteria</taxon>
        <taxon>Bacillati</taxon>
        <taxon>Bacillota</taxon>
        <taxon>Clostridia</taxon>
        <taxon>Thermoanaerobacterales</taxon>
        <taxon>Thermoanaerobacteraceae</taxon>
        <taxon>Ammonifex</taxon>
    </lineage>
</organism>
<evidence type="ECO:0000256" key="1">
    <source>
        <dbReference type="ARBA" id="ARBA00022723"/>
    </source>
</evidence>
<feature type="domain" description="Calcineurin-like phosphoesterase" evidence="4">
    <location>
        <begin position="54"/>
        <end position="104"/>
    </location>
</feature>
<dbReference type="PANTHER" id="PTHR31302:SF31">
    <property type="entry name" value="PHOSPHODIESTERASE YAEI"/>
    <property type="match status" value="1"/>
</dbReference>
<keyword evidence="1" id="KW-0479">Metal-binding</keyword>
<evidence type="ECO:0000313" key="5">
    <source>
        <dbReference type="EMBL" id="RDV82054.1"/>
    </source>
</evidence>
<feature type="region of interest" description="Disordered" evidence="3">
    <location>
        <begin position="1"/>
        <end position="36"/>
    </location>
</feature>
<sequence length="158" mass="17298">MRPGSYEKGGSAAAGPAGGIRRADHRPHQRSPLRFWPVPQSGVRRRDKKSDFFLNPELIVFTGDLLDRSADPALAGIPVLEGLKAPLGVYAVLGNHDHCFDQRAITRSLAASGVELLVNRSVCLQRGGRRLWIIGLDDPLAGNPRSTRSHGFHSSRRF</sequence>
<dbReference type="Gene3D" id="3.60.21.10">
    <property type="match status" value="1"/>
</dbReference>
<dbReference type="GO" id="GO:0009245">
    <property type="term" value="P:lipid A biosynthetic process"/>
    <property type="evidence" value="ECO:0007669"/>
    <property type="project" value="TreeGrafter"/>
</dbReference>
<dbReference type="EMBL" id="QSLN01000013">
    <property type="protein sequence ID" value="RDV82054.1"/>
    <property type="molecule type" value="Genomic_DNA"/>
</dbReference>
<dbReference type="PANTHER" id="PTHR31302">
    <property type="entry name" value="TRANSMEMBRANE PROTEIN WITH METALLOPHOSPHOESTERASE DOMAIN-RELATED"/>
    <property type="match status" value="1"/>
</dbReference>
<gene>
    <name evidence="5" type="ORF">DXX99_08350</name>
</gene>
<evidence type="ECO:0000259" key="4">
    <source>
        <dbReference type="Pfam" id="PF00149"/>
    </source>
</evidence>